<comment type="caution">
    <text evidence="6">The sequence shown here is derived from an EMBL/GenBank/DDBJ whole genome shotgun (WGS) entry which is preliminary data.</text>
</comment>
<evidence type="ECO:0000313" key="7">
    <source>
        <dbReference type="Proteomes" id="UP001501803"/>
    </source>
</evidence>
<evidence type="ECO:0000256" key="1">
    <source>
        <dbReference type="ARBA" id="ARBA00004141"/>
    </source>
</evidence>
<evidence type="ECO:0000256" key="5">
    <source>
        <dbReference type="SAM" id="Phobius"/>
    </source>
</evidence>
<feature type="transmembrane region" description="Helical" evidence="5">
    <location>
        <begin position="82"/>
        <end position="101"/>
    </location>
</feature>
<accession>A0ABP7K177</accession>
<protein>
    <submittedName>
        <fullName evidence="6">Membrane protein</fullName>
    </submittedName>
</protein>
<dbReference type="InterPro" id="IPR032808">
    <property type="entry name" value="DoxX"/>
</dbReference>
<comment type="subcellular location">
    <subcellularLocation>
        <location evidence="1">Membrane</location>
        <topology evidence="1">Multi-pass membrane protein</topology>
    </subcellularLocation>
</comment>
<evidence type="ECO:0000313" key="6">
    <source>
        <dbReference type="EMBL" id="GAA3862541.1"/>
    </source>
</evidence>
<dbReference type="Pfam" id="PF07681">
    <property type="entry name" value="DoxX"/>
    <property type="match status" value="1"/>
</dbReference>
<organism evidence="6 7">
    <name type="scientific">Leifsonia kafniensis</name>
    <dbReference type="NCBI Taxonomy" id="475957"/>
    <lineage>
        <taxon>Bacteria</taxon>
        <taxon>Bacillati</taxon>
        <taxon>Actinomycetota</taxon>
        <taxon>Actinomycetes</taxon>
        <taxon>Micrococcales</taxon>
        <taxon>Microbacteriaceae</taxon>
        <taxon>Leifsonia</taxon>
    </lineage>
</organism>
<sequence>MSRPPAKTIARPSIPRTIGRMILGVFLIFAGVSHLTFARQEFVAQVPDWVPASDDVVVIGSGVVEISLGAALLLLRRRRVGVGCLVAAFFVAIFPGNLSQYVTHTDAFGLDSDRARGIRLLLQPLLVVWALWSTGAWKAWRAARAQK</sequence>
<name>A0ABP7K177_9MICO</name>
<dbReference type="PANTHER" id="PTHR36974:SF1">
    <property type="entry name" value="DOXX FAMILY MEMBRANE PROTEIN"/>
    <property type="match status" value="1"/>
</dbReference>
<proteinExistence type="predicted"/>
<feature type="transmembrane region" description="Helical" evidence="5">
    <location>
        <begin position="21"/>
        <end position="37"/>
    </location>
</feature>
<dbReference type="RefSeq" id="WP_345061652.1">
    <property type="nucleotide sequence ID" value="NZ_BAABCN010000002.1"/>
</dbReference>
<dbReference type="Proteomes" id="UP001501803">
    <property type="component" value="Unassembled WGS sequence"/>
</dbReference>
<evidence type="ECO:0000256" key="4">
    <source>
        <dbReference type="ARBA" id="ARBA00023136"/>
    </source>
</evidence>
<dbReference type="PANTHER" id="PTHR36974">
    <property type="entry name" value="MEMBRANE PROTEIN-RELATED"/>
    <property type="match status" value="1"/>
</dbReference>
<evidence type="ECO:0000256" key="3">
    <source>
        <dbReference type="ARBA" id="ARBA00022989"/>
    </source>
</evidence>
<reference evidence="7" key="1">
    <citation type="journal article" date="2019" name="Int. J. Syst. Evol. Microbiol.">
        <title>The Global Catalogue of Microorganisms (GCM) 10K type strain sequencing project: providing services to taxonomists for standard genome sequencing and annotation.</title>
        <authorList>
            <consortium name="The Broad Institute Genomics Platform"/>
            <consortium name="The Broad Institute Genome Sequencing Center for Infectious Disease"/>
            <person name="Wu L."/>
            <person name="Ma J."/>
        </authorList>
    </citation>
    <scope>NUCLEOTIDE SEQUENCE [LARGE SCALE GENOMIC DNA]</scope>
    <source>
        <strain evidence="7">JCM 17021</strain>
    </source>
</reference>
<dbReference type="EMBL" id="BAABCN010000002">
    <property type="protein sequence ID" value="GAA3862541.1"/>
    <property type="molecule type" value="Genomic_DNA"/>
</dbReference>
<keyword evidence="2 5" id="KW-0812">Transmembrane</keyword>
<keyword evidence="7" id="KW-1185">Reference proteome</keyword>
<evidence type="ECO:0000256" key="2">
    <source>
        <dbReference type="ARBA" id="ARBA00022692"/>
    </source>
</evidence>
<feature type="transmembrane region" description="Helical" evidence="5">
    <location>
        <begin position="57"/>
        <end position="75"/>
    </location>
</feature>
<feature type="transmembrane region" description="Helical" evidence="5">
    <location>
        <begin position="121"/>
        <end position="140"/>
    </location>
</feature>
<gene>
    <name evidence="6" type="ORF">GCM10022381_03380</name>
</gene>
<keyword evidence="4 5" id="KW-0472">Membrane</keyword>
<keyword evidence="3 5" id="KW-1133">Transmembrane helix</keyword>